<dbReference type="SUPFAM" id="SSF63829">
    <property type="entry name" value="Calcium-dependent phosphotriesterase"/>
    <property type="match status" value="1"/>
</dbReference>
<reference evidence="2" key="1">
    <citation type="journal article" date="2014" name="Int. J. Syst. Evol. Microbiol.">
        <title>Complete genome sequence of Corynebacterium casei LMG S-19264T (=DSM 44701T), isolated from a smear-ripened cheese.</title>
        <authorList>
            <consortium name="US DOE Joint Genome Institute (JGI-PGF)"/>
            <person name="Walter F."/>
            <person name="Albersmeier A."/>
            <person name="Kalinowski J."/>
            <person name="Ruckert C."/>
        </authorList>
    </citation>
    <scope>NUCLEOTIDE SEQUENCE</scope>
    <source>
        <strain evidence="2">JCM 31311</strain>
    </source>
</reference>
<evidence type="ECO:0000313" key="2">
    <source>
        <dbReference type="EMBL" id="GGR16561.1"/>
    </source>
</evidence>
<proteinExistence type="predicted"/>
<protein>
    <submittedName>
        <fullName evidence="2">Uncharacterized protein</fullName>
    </submittedName>
</protein>
<dbReference type="EMBL" id="BMQL01000019">
    <property type="protein sequence ID" value="GGR16561.1"/>
    <property type="molecule type" value="Genomic_DNA"/>
</dbReference>
<gene>
    <name evidence="2" type="ORF">GCM10008957_31510</name>
</gene>
<evidence type="ECO:0000313" key="3">
    <source>
        <dbReference type="Proteomes" id="UP000603865"/>
    </source>
</evidence>
<reference evidence="2" key="2">
    <citation type="submission" date="2020-09" db="EMBL/GenBank/DDBJ databases">
        <authorList>
            <person name="Sun Q."/>
            <person name="Ohkuma M."/>
        </authorList>
    </citation>
    <scope>NUCLEOTIDE SEQUENCE</scope>
    <source>
        <strain evidence="2">JCM 31311</strain>
    </source>
</reference>
<dbReference type="PROSITE" id="PS51257">
    <property type="entry name" value="PROKAR_LIPOPROTEIN"/>
    <property type="match status" value="1"/>
</dbReference>
<dbReference type="AlphaFoldDB" id="A0A918F8U2"/>
<dbReference type="Proteomes" id="UP000603865">
    <property type="component" value="Unassembled WGS sequence"/>
</dbReference>
<dbReference type="RefSeq" id="WP_189091475.1">
    <property type="nucleotide sequence ID" value="NZ_BMQL01000019.1"/>
</dbReference>
<accession>A0A918F8U2</accession>
<keyword evidence="3" id="KW-1185">Reference proteome</keyword>
<feature type="signal peptide" evidence="1">
    <location>
        <begin position="1"/>
        <end position="17"/>
    </location>
</feature>
<organism evidence="2 3">
    <name type="scientific">Deinococcus ruber</name>
    <dbReference type="NCBI Taxonomy" id="1848197"/>
    <lineage>
        <taxon>Bacteria</taxon>
        <taxon>Thermotogati</taxon>
        <taxon>Deinococcota</taxon>
        <taxon>Deinococci</taxon>
        <taxon>Deinococcales</taxon>
        <taxon>Deinococcaceae</taxon>
        <taxon>Deinococcus</taxon>
    </lineage>
</organism>
<evidence type="ECO:0000256" key="1">
    <source>
        <dbReference type="SAM" id="SignalP"/>
    </source>
</evidence>
<comment type="caution">
    <text evidence="2">The sequence shown here is derived from an EMBL/GenBank/DDBJ whole genome shotgun (WGS) entry which is preliminary data.</text>
</comment>
<sequence>MKTHLSISSVVAALLLAACGPTPTPTPSTQPTQTNTLGSLYEVNFQGVGDSAPIVKAQRLTSALHGQALIGAPEAQVGISTDPLSVSSFTNRVTNIRHIQATFRVTNNSSSTLDNLMFFPTVTADTDGDPTNNATPPTIAGTPFRAVEFFDGSDASSRATSLIPGHGQRLNPSSNVVTDDPDASPFLTGLDISAVVPVPPTGLSATVQNSGWQVSPSLAPGQSANVTFAVDEQNVDPANPKNDPYRFNLLVSAGQDDPALAATGSAINASSLRGTLSDRATFGGKLWFRSSLMSTSIGSAGQVDLPLTAVPAPSALNSILQSGCTYNGLISDTNGKFASYSRFSTLSAQGDPVAVTREKLVGGASMTDAYVARIYSDTPEVLKGTLTCGDGYTETYDMTLVVGWNAVELSATNTSTVFKTLASNARSVLTSTRNTPGVSAQLSDSSMITLHPGERVTRSLNVLQVGAYSGAVNVSTNIPGVTIEPSTLTLGELGAQAIRPMGLNGSIQPLSLGTQITFVAAADAPLFNPYSNPNTALLVLKDTQGKVLQQVPISAAVVAPGITAQFGYNYLTNTFGQGENASVPVMLNSMNNFSGPVTVTLGTLPAGMSAPTQTVQLTAGSSTTVDIPVSVSADAPLGTFTISLSTTPINVFPSDSGLHTDITIVPQRLNLGNVSFYARINPGGTGSWISGLTSQYTPTTFTTTLKRYSRNVLQTTALMTVPLSDTLGYVRNGNQLLTGIATGNTSSVRRDIHDDGTYTETTVPSSVDVDKTVIDAQNRLWFIRIDDYNQPNGGHLYRTNADGTVVNVPIALPLTINSSIHISNNGQFVGVFGQYDTPNIAVIDTASESVTLLPNPNVFTSFNSFAIANDGSVWLSQPHLRHIKPSGEIVNFNNITSEDMIGFDQQDPNTLWTHISANIIKVNVVTQDTQSVNIGYFNVNNMRFSLPAEGGLDILHTSWDSSVTYLTHLN</sequence>
<keyword evidence="1" id="KW-0732">Signal</keyword>
<name>A0A918F8U2_9DEIO</name>
<feature type="chain" id="PRO_5037448399" evidence="1">
    <location>
        <begin position="18"/>
        <end position="970"/>
    </location>
</feature>